<gene>
    <name evidence="1" type="ORF">llap_12649</name>
</gene>
<dbReference type="Proteomes" id="UP000233556">
    <property type="component" value="Unassembled WGS sequence"/>
</dbReference>
<sequence>MDLLLAKAEPISDSGSASVITYLRKREKLLHNSSQKRGVRICERKNSAATKISEEGEGGGAPGARAEIPLQPVVKTTVTQLVPLQPMEVCSGADIYLQAMEDLMPEKDLMPRLEYCVQFWAPHYEKAIEVLEQFQRRATKLVRGLESKSYEERLRELGLFSLEKRRLREDLLTLYNYLKGGCREAGLDLLLFSPSPGHVSLSPHYASEDTLVNHVPDLEGDDGVFQCYALPASLHTSSPVPGTGWVQLVPRSVPLSKTVIKFADDTKLCGMVDTLEGRDAIQRDLDRLEKWACTNLMKFNEAKCKVLHMGHGNPRHK</sequence>
<evidence type="ECO:0000313" key="2">
    <source>
        <dbReference type="Proteomes" id="UP000233556"/>
    </source>
</evidence>
<evidence type="ECO:0000313" key="1">
    <source>
        <dbReference type="EMBL" id="PKU37044.1"/>
    </source>
</evidence>
<reference evidence="2" key="1">
    <citation type="submission" date="2017-11" db="EMBL/GenBank/DDBJ databases">
        <authorList>
            <person name="Lima N.C."/>
            <person name="Parody-Merino A.M."/>
            <person name="Battley P.F."/>
            <person name="Fidler A.E."/>
            <person name="Prosdocimi F."/>
        </authorList>
    </citation>
    <scope>NUCLEOTIDE SEQUENCE [LARGE SCALE GENOMIC DNA]</scope>
</reference>
<accession>A0A2I0TTB2</accession>
<name>A0A2I0TTB2_LIMLA</name>
<protein>
    <recommendedName>
        <fullName evidence="3">Rna-directed dna polymerase from mobile element jockey-like</fullName>
    </recommendedName>
</protein>
<reference evidence="2" key="2">
    <citation type="submission" date="2017-12" db="EMBL/GenBank/DDBJ databases">
        <title>Genome sequence of the Bar-tailed Godwit (Limosa lapponica baueri).</title>
        <authorList>
            <person name="Lima N.C.B."/>
            <person name="Parody-Merino A.M."/>
            <person name="Battley P.F."/>
            <person name="Fidler A.E."/>
            <person name="Prosdocimi F."/>
        </authorList>
    </citation>
    <scope>NUCLEOTIDE SEQUENCE [LARGE SCALE GENOMIC DNA]</scope>
</reference>
<keyword evidence="2" id="KW-1185">Reference proteome</keyword>
<dbReference type="PANTHER" id="PTHR33332">
    <property type="entry name" value="REVERSE TRANSCRIPTASE DOMAIN-CONTAINING PROTEIN"/>
    <property type="match status" value="1"/>
</dbReference>
<proteinExistence type="predicted"/>
<dbReference type="OrthoDB" id="258495at2759"/>
<evidence type="ECO:0008006" key="3">
    <source>
        <dbReference type="Google" id="ProtNLM"/>
    </source>
</evidence>
<dbReference type="EMBL" id="KZ507331">
    <property type="protein sequence ID" value="PKU37044.1"/>
    <property type="molecule type" value="Genomic_DNA"/>
</dbReference>
<organism evidence="1 2">
    <name type="scientific">Limosa lapponica baueri</name>
    <dbReference type="NCBI Taxonomy" id="1758121"/>
    <lineage>
        <taxon>Eukaryota</taxon>
        <taxon>Metazoa</taxon>
        <taxon>Chordata</taxon>
        <taxon>Craniata</taxon>
        <taxon>Vertebrata</taxon>
        <taxon>Euteleostomi</taxon>
        <taxon>Archelosauria</taxon>
        <taxon>Archosauria</taxon>
        <taxon>Dinosauria</taxon>
        <taxon>Saurischia</taxon>
        <taxon>Theropoda</taxon>
        <taxon>Coelurosauria</taxon>
        <taxon>Aves</taxon>
        <taxon>Neognathae</taxon>
        <taxon>Neoaves</taxon>
        <taxon>Charadriiformes</taxon>
        <taxon>Scolopacidae</taxon>
        <taxon>Limosa</taxon>
    </lineage>
</organism>
<dbReference type="AlphaFoldDB" id="A0A2I0TTB2"/>